<dbReference type="GO" id="GO:0044877">
    <property type="term" value="F:protein-containing complex binding"/>
    <property type="evidence" value="ECO:0007669"/>
    <property type="project" value="TreeGrafter"/>
</dbReference>
<dbReference type="SUPFAM" id="SSF51735">
    <property type="entry name" value="NAD(P)-binding Rossmann-fold domains"/>
    <property type="match status" value="1"/>
</dbReference>
<evidence type="ECO:0000256" key="2">
    <source>
        <dbReference type="ARBA" id="ARBA00040720"/>
    </source>
</evidence>
<dbReference type="EMBL" id="KL367535">
    <property type="protein sequence ID" value="KFD65603.1"/>
    <property type="molecule type" value="Genomic_DNA"/>
</dbReference>
<proteinExistence type="inferred from homology"/>
<dbReference type="PANTHER" id="PTHR12126:SF11">
    <property type="entry name" value="NADH DEHYDROGENASE [UBIQUINONE] 1 ALPHA SUBCOMPLEX SUBUNIT 9, MITOCHONDRIAL"/>
    <property type="match status" value="1"/>
</dbReference>
<sequence length="473" mass="53724">MKLFPHIRLYVLPNVVGLRFHVFVINRNASYLQFNAGAADPLAMTAHLRLASVSLGRAPLFFALQANARQSSSGQSEVEIPPPKRSSLSSVFERGTGGRCSFSGNTCTVFGATGMVGTALLARIAKTGTQLIVPYRRDQYDCRHLWVSGELGQIYYIPYFLKDDDAIRRALKYSNLVVNLVGAGYETKNFSFYDVHVDAARRIAKLSREMGVQHLVHFSAMNANVEPDECYIPGGSQFLKTKALGEIAVREEFPNAVIIRPANIYCYTDQFINVYMNVFRRQFYFSIGLHAFGEDTYKAPVWLSDVISGTTRVLFDPSTAGETFEFVGPYSYQLGNLVEWMYELNSRGRDRGFRREGFGILFTIKTLIAEMYSRVFRCPPTWNWEYIERVETISDVLTGCKTLEDLGIIPEPFEEKSLTTLEVYDFAASFRTCKEELVHPEPPIRYEHMRAKDAVPKPIERRLRRTQRAVAFA</sequence>
<reference evidence="7" key="1">
    <citation type="journal article" date="2014" name="Nat. Genet.">
        <title>Genome and transcriptome of the porcine whipworm Trichuris suis.</title>
        <authorList>
            <person name="Jex A.R."/>
            <person name="Nejsum P."/>
            <person name="Schwarz E.M."/>
            <person name="Hu L."/>
            <person name="Young N.D."/>
            <person name="Hall R.S."/>
            <person name="Korhonen P.K."/>
            <person name="Liao S."/>
            <person name="Thamsborg S."/>
            <person name="Xia J."/>
            <person name="Xu P."/>
            <person name="Wang S."/>
            <person name="Scheerlinck J.P."/>
            <person name="Hofmann A."/>
            <person name="Sternberg P.W."/>
            <person name="Wang J."/>
            <person name="Gasser R.B."/>
        </authorList>
    </citation>
    <scope>NUCLEOTIDE SEQUENCE [LARGE SCALE GENOMIC DNA]</scope>
    <source>
        <strain evidence="7">DCEP-RM93F</strain>
    </source>
</reference>
<dbReference type="InterPro" id="IPR001509">
    <property type="entry name" value="Epimerase_deHydtase"/>
</dbReference>
<gene>
    <name evidence="7" type="ORF">M514_09890</name>
</gene>
<evidence type="ECO:0000256" key="4">
    <source>
        <dbReference type="ARBA" id="ARBA00043145"/>
    </source>
</evidence>
<dbReference type="Gene3D" id="3.40.50.720">
    <property type="entry name" value="NAD(P)-binding Rossmann-like Domain"/>
    <property type="match status" value="1"/>
</dbReference>
<accession>A0A085N807</accession>
<evidence type="ECO:0000256" key="1">
    <source>
        <dbReference type="ARBA" id="ARBA00038501"/>
    </source>
</evidence>
<dbReference type="InterPro" id="IPR036291">
    <property type="entry name" value="NAD(P)-bd_dom_sf"/>
</dbReference>
<evidence type="ECO:0000259" key="6">
    <source>
        <dbReference type="Pfam" id="PF01370"/>
    </source>
</evidence>
<dbReference type="Proteomes" id="UP000030758">
    <property type="component" value="Unassembled WGS sequence"/>
</dbReference>
<evidence type="ECO:0000256" key="5">
    <source>
        <dbReference type="ARBA" id="ARBA00046455"/>
    </source>
</evidence>
<comment type="subunit">
    <text evidence="5">Complex I is composed of 45 different subunits. This a component of the hydrophobic protein fraction. Interacts with BLOC1S1. Interacts with SLC2A4. Interacts with CLOCK. Interacts with RAB5IF.</text>
</comment>
<dbReference type="Pfam" id="PF01370">
    <property type="entry name" value="Epimerase"/>
    <property type="match status" value="1"/>
</dbReference>
<dbReference type="InterPro" id="IPR051207">
    <property type="entry name" value="ComplexI_NDUFA9_subunit"/>
</dbReference>
<dbReference type="PANTHER" id="PTHR12126">
    <property type="entry name" value="NADH-UBIQUINONE OXIDOREDUCTASE 39 KDA SUBUNIT-RELATED"/>
    <property type="match status" value="1"/>
</dbReference>
<name>A0A085N807_9BILA</name>
<dbReference type="GO" id="GO:0005739">
    <property type="term" value="C:mitochondrion"/>
    <property type="evidence" value="ECO:0007669"/>
    <property type="project" value="TreeGrafter"/>
</dbReference>
<evidence type="ECO:0000313" key="7">
    <source>
        <dbReference type="EMBL" id="KFD65603.1"/>
    </source>
</evidence>
<organism evidence="7">
    <name type="scientific">Trichuris suis</name>
    <name type="common">pig whipworm</name>
    <dbReference type="NCBI Taxonomy" id="68888"/>
    <lineage>
        <taxon>Eukaryota</taxon>
        <taxon>Metazoa</taxon>
        <taxon>Ecdysozoa</taxon>
        <taxon>Nematoda</taxon>
        <taxon>Enoplea</taxon>
        <taxon>Dorylaimia</taxon>
        <taxon>Trichinellida</taxon>
        <taxon>Trichuridae</taxon>
        <taxon>Trichuris</taxon>
    </lineage>
</organism>
<feature type="domain" description="NAD-dependent epimerase/dehydratase" evidence="6">
    <location>
        <begin position="108"/>
        <end position="268"/>
    </location>
</feature>
<protein>
    <recommendedName>
        <fullName evidence="2">NADH dehydrogenase [ubiquinone] 1 alpha subcomplex subunit 9, mitochondrial</fullName>
    </recommendedName>
    <alternativeName>
        <fullName evidence="4">Complex I-39kD</fullName>
    </alternativeName>
    <alternativeName>
        <fullName evidence="3">NADH-ubiquinone oxidoreductase 39 kDa subunit</fullName>
    </alternativeName>
</protein>
<comment type="similarity">
    <text evidence="1">Belongs to the complex I NDUFA9 subunit family.</text>
</comment>
<dbReference type="AlphaFoldDB" id="A0A085N807"/>
<dbReference type="CDD" id="cd05271">
    <property type="entry name" value="NDUFA9_like_SDR_a"/>
    <property type="match status" value="1"/>
</dbReference>
<evidence type="ECO:0000256" key="3">
    <source>
        <dbReference type="ARBA" id="ARBA00042000"/>
    </source>
</evidence>